<reference evidence="2" key="1">
    <citation type="submission" date="2023-10" db="EMBL/GenBank/DDBJ databases">
        <authorList>
            <person name="Guldener U."/>
        </authorList>
    </citation>
    <scope>NUCLEOTIDE SEQUENCE</scope>
    <source>
        <strain evidence="2">Mp4</strain>
    </source>
</reference>
<evidence type="ECO:0000313" key="3">
    <source>
        <dbReference type="Proteomes" id="UP001294444"/>
    </source>
</evidence>
<protein>
    <submittedName>
        <fullName evidence="2">Uncharacterized protein</fullName>
    </submittedName>
</protein>
<name>A0AAJ5C303_9BASI</name>
<sequence length="203" mass="23149">MLLRASPTFLLCNGYEAWWVRVDDKVWRLQPRDAVGWDGIACQSQNGPERLRTSAGHTDTGDAPFRVQSDLGEERLQRKLHCVRRVPTARKLPVRNAPTLDRTETRIVGTVRLSVQALVTLALSRYEREHTCNLCGAERQMHQRRQEGEKPNSQHREHPSYPKGSFNSRRSDLQLWKPSAFASWQASLGFASTWAETAKASIE</sequence>
<organism evidence="2 3">
    <name type="scientific">Melanopsichium pennsylvanicum</name>
    <dbReference type="NCBI Taxonomy" id="63383"/>
    <lineage>
        <taxon>Eukaryota</taxon>
        <taxon>Fungi</taxon>
        <taxon>Dikarya</taxon>
        <taxon>Basidiomycota</taxon>
        <taxon>Ustilaginomycotina</taxon>
        <taxon>Ustilaginomycetes</taxon>
        <taxon>Ustilaginales</taxon>
        <taxon>Ustilaginaceae</taxon>
        <taxon>Melanopsichium</taxon>
    </lineage>
</organism>
<keyword evidence="3" id="KW-1185">Reference proteome</keyword>
<dbReference type="Proteomes" id="UP001294444">
    <property type="component" value="Unassembled WGS sequence"/>
</dbReference>
<feature type="compositionally biased region" description="Basic and acidic residues" evidence="1">
    <location>
        <begin position="141"/>
        <end position="160"/>
    </location>
</feature>
<feature type="region of interest" description="Disordered" evidence="1">
    <location>
        <begin position="45"/>
        <end position="64"/>
    </location>
</feature>
<proteinExistence type="predicted"/>
<evidence type="ECO:0000313" key="2">
    <source>
        <dbReference type="EMBL" id="SNX82080.1"/>
    </source>
</evidence>
<dbReference type="AlphaFoldDB" id="A0AAJ5C303"/>
<evidence type="ECO:0000256" key="1">
    <source>
        <dbReference type="SAM" id="MobiDB-lite"/>
    </source>
</evidence>
<feature type="region of interest" description="Disordered" evidence="1">
    <location>
        <begin position="141"/>
        <end position="169"/>
    </location>
</feature>
<gene>
    <name evidence="2" type="ORF">MEPE_00786</name>
</gene>
<accession>A0AAJ5C303</accession>
<comment type="caution">
    <text evidence="2">The sequence shown here is derived from an EMBL/GenBank/DDBJ whole genome shotgun (WGS) entry which is preliminary data.</text>
</comment>
<dbReference type="EMBL" id="OAPG01000001">
    <property type="protein sequence ID" value="SNX82080.1"/>
    <property type="molecule type" value="Genomic_DNA"/>
</dbReference>